<dbReference type="Pfam" id="PF00280">
    <property type="entry name" value="potato_inhibit"/>
    <property type="match status" value="1"/>
</dbReference>
<dbReference type="Gene3D" id="3.30.10.10">
    <property type="entry name" value="Trypsin Inhibitor V, subunit A"/>
    <property type="match status" value="1"/>
</dbReference>
<gene>
    <name evidence="4" type="ORF">ILEXP_LOCUS14224</name>
</gene>
<protein>
    <submittedName>
        <fullName evidence="4">Uncharacterized protein</fullName>
    </submittedName>
</protein>
<comment type="similarity">
    <text evidence="1">Belongs to the protease inhibitor I13 (potato type I serine protease inhibitor) family.</text>
</comment>
<dbReference type="InterPro" id="IPR000864">
    <property type="entry name" value="Prot_inh_pot1"/>
</dbReference>
<organism evidence="4 5">
    <name type="scientific">Ilex paraguariensis</name>
    <name type="common">yerba mate</name>
    <dbReference type="NCBI Taxonomy" id="185542"/>
    <lineage>
        <taxon>Eukaryota</taxon>
        <taxon>Viridiplantae</taxon>
        <taxon>Streptophyta</taxon>
        <taxon>Embryophyta</taxon>
        <taxon>Tracheophyta</taxon>
        <taxon>Spermatophyta</taxon>
        <taxon>Magnoliopsida</taxon>
        <taxon>eudicotyledons</taxon>
        <taxon>Gunneridae</taxon>
        <taxon>Pentapetalae</taxon>
        <taxon>asterids</taxon>
        <taxon>campanulids</taxon>
        <taxon>Aquifoliales</taxon>
        <taxon>Aquifoliaceae</taxon>
        <taxon>Ilex</taxon>
    </lineage>
</organism>
<evidence type="ECO:0000256" key="3">
    <source>
        <dbReference type="ARBA" id="ARBA00022900"/>
    </source>
</evidence>
<reference evidence="4 5" key="1">
    <citation type="submission" date="2024-02" db="EMBL/GenBank/DDBJ databases">
        <authorList>
            <person name="Vignale AGUSTIN F."/>
            <person name="Sosa J E."/>
            <person name="Modenutti C."/>
        </authorList>
    </citation>
    <scope>NUCLEOTIDE SEQUENCE [LARGE SCALE GENOMIC DNA]</scope>
</reference>
<evidence type="ECO:0000313" key="5">
    <source>
        <dbReference type="Proteomes" id="UP001642360"/>
    </source>
</evidence>
<keyword evidence="5" id="KW-1185">Reference proteome</keyword>
<comment type="caution">
    <text evidence="4">The sequence shown here is derived from an EMBL/GenBank/DDBJ whole genome shotgun (WGS) entry which is preliminary data.</text>
</comment>
<keyword evidence="3" id="KW-0722">Serine protease inhibitor</keyword>
<dbReference type="PANTHER" id="PTHR33091:SF83">
    <property type="entry name" value="SERINE PROTEASE INHIBITOR, POTATO INHIBITOR I-TYPE FAMILY PROTEIN-RELATED"/>
    <property type="match status" value="1"/>
</dbReference>
<dbReference type="EMBL" id="CAUOFW020001568">
    <property type="protein sequence ID" value="CAK9146381.1"/>
    <property type="molecule type" value="Genomic_DNA"/>
</dbReference>
<dbReference type="PANTHER" id="PTHR33091">
    <property type="entry name" value="PROTEIN, PUTATIVE, EXPRESSED-RELATED"/>
    <property type="match status" value="1"/>
</dbReference>
<evidence type="ECO:0000256" key="2">
    <source>
        <dbReference type="ARBA" id="ARBA00022690"/>
    </source>
</evidence>
<dbReference type="PROSITE" id="PS00285">
    <property type="entry name" value="POTATO_INHIBITOR"/>
    <property type="match status" value="1"/>
</dbReference>
<accession>A0ABC8RQC8</accession>
<dbReference type="PRINTS" id="PR00292">
    <property type="entry name" value="POTATOINHBTR"/>
</dbReference>
<dbReference type="GO" id="GO:0004867">
    <property type="term" value="F:serine-type endopeptidase inhibitor activity"/>
    <property type="evidence" value="ECO:0007669"/>
    <property type="project" value="UniProtKB-KW"/>
</dbReference>
<keyword evidence="2" id="KW-0646">Protease inhibitor</keyword>
<evidence type="ECO:0000313" key="4">
    <source>
        <dbReference type="EMBL" id="CAK9146381.1"/>
    </source>
</evidence>
<dbReference type="Proteomes" id="UP001642360">
    <property type="component" value="Unassembled WGS sequence"/>
</dbReference>
<evidence type="ECO:0000256" key="1">
    <source>
        <dbReference type="ARBA" id="ARBA00008210"/>
    </source>
</evidence>
<dbReference type="SUPFAM" id="SSF54654">
    <property type="entry name" value="CI-2 family of serine protease inhibitors"/>
    <property type="match status" value="1"/>
</dbReference>
<sequence>MASICEGKSSWPELVGTRAQDAAAIIERENSLVTTIIMYETCPASLDFRCDRVRIWVDCSGTVIGVPVIT</sequence>
<name>A0ABC8RQC8_9AQUA</name>
<dbReference type="InterPro" id="IPR036354">
    <property type="entry name" value="Prot_inh_pot1_sf"/>
</dbReference>
<proteinExistence type="inferred from homology"/>
<dbReference type="AlphaFoldDB" id="A0ABC8RQC8"/>